<gene>
    <name evidence="1" type="ORF">I553_1581</name>
</gene>
<evidence type="ECO:0000313" key="1">
    <source>
        <dbReference type="EMBL" id="EUA54432.1"/>
    </source>
</evidence>
<accession>X8CDH6</accession>
<comment type="caution">
    <text evidence="1">The sequence shown here is derived from an EMBL/GenBank/DDBJ whole genome shotgun (WGS) entry which is preliminary data.</text>
</comment>
<protein>
    <submittedName>
        <fullName evidence="1">Uncharacterized protein</fullName>
    </submittedName>
</protein>
<reference evidence="1" key="1">
    <citation type="submission" date="2014-01" db="EMBL/GenBank/DDBJ databases">
        <authorList>
            <person name="Brown-Elliot B."/>
            <person name="Wallace R."/>
            <person name="Lenaerts A."/>
            <person name="Ordway D."/>
            <person name="DeGroote M.A."/>
            <person name="Parker T."/>
            <person name="Sizemore C."/>
            <person name="Tallon L.J."/>
            <person name="Sadzewicz L.K."/>
            <person name="Sengamalay N."/>
            <person name="Fraser C.M."/>
            <person name="Hine E."/>
            <person name="Shefchek K.A."/>
            <person name="Das S.P."/>
            <person name="Tettelin H."/>
        </authorList>
    </citation>
    <scope>NUCLEOTIDE SEQUENCE [LARGE SCALE GENOMIC DNA]</scope>
    <source>
        <strain evidence="1">4042</strain>
    </source>
</reference>
<proteinExistence type="predicted"/>
<name>X8CDH6_MYCXE</name>
<organism evidence="1">
    <name type="scientific">Mycobacterium xenopi 4042</name>
    <dbReference type="NCBI Taxonomy" id="1299334"/>
    <lineage>
        <taxon>Bacteria</taxon>
        <taxon>Bacillati</taxon>
        <taxon>Actinomycetota</taxon>
        <taxon>Actinomycetes</taxon>
        <taxon>Mycobacteriales</taxon>
        <taxon>Mycobacteriaceae</taxon>
        <taxon>Mycobacterium</taxon>
    </lineage>
</organism>
<dbReference type="PATRIC" id="fig|1299334.3.peg.3390"/>
<sequence length="206" mass="22606">MFPHVIVSCASRASRAKVFRRRSAGVTGSIGQSPPSDPREASTFNHQAKRIDGTLQCAFFDASFSGVSLGRLRRDCTLLGQIVREPTLGFPFAPSVDVAVGLMERIGPLAERIVAGYDRIWAGSRYRMTLTADAEAARQQIDEIISEYEDDPDVCGRRVLGPETVDDGLDVAEYIAQCGWDERDVYVVPALYDEARCCSANRRGAN</sequence>
<dbReference type="EMBL" id="JAOB01000032">
    <property type="protein sequence ID" value="EUA54432.1"/>
    <property type="molecule type" value="Genomic_DNA"/>
</dbReference>
<dbReference type="AlphaFoldDB" id="X8CDH6"/>